<reference evidence="7 8" key="2">
    <citation type="submission" date="2020-08" db="EMBL/GenBank/DDBJ databases">
        <title>The Agave Microbiome: Exploring the role of microbial communities in plant adaptations to desert environments.</title>
        <authorList>
            <person name="Partida-Martinez L.P."/>
        </authorList>
    </citation>
    <scope>NUCLEOTIDE SEQUENCE [LARGE SCALE GENOMIC DNA]</scope>
    <source>
        <strain evidence="7 8">AT2.17</strain>
    </source>
</reference>
<protein>
    <submittedName>
        <fullName evidence="7">Lysophospholipase L1-like esterase</fullName>
    </submittedName>
</protein>
<feature type="region of interest" description="Disordered" evidence="5">
    <location>
        <begin position="38"/>
        <end position="66"/>
    </location>
</feature>
<organism evidence="7 8">
    <name type="scientific">Nocardioides cavernae</name>
    <dbReference type="NCBI Taxonomy" id="1921566"/>
    <lineage>
        <taxon>Bacteria</taxon>
        <taxon>Bacillati</taxon>
        <taxon>Actinomycetota</taxon>
        <taxon>Actinomycetes</taxon>
        <taxon>Propionibacteriales</taxon>
        <taxon>Nocardioidaceae</taxon>
        <taxon>Nocardioides</taxon>
    </lineage>
</organism>
<dbReference type="InterPro" id="IPR013830">
    <property type="entry name" value="SGNH_hydro"/>
</dbReference>
<proteinExistence type="predicted"/>
<evidence type="ECO:0000259" key="6">
    <source>
        <dbReference type="Pfam" id="PF13472"/>
    </source>
</evidence>
<sequence>MSRRPTVGAGRRTGVAVLGAGAAAVLWSGVVVPLVPPVSATDDRDAAPSSARSGDASDRDGDGLPDAVELGATAVRTPSLAPLTTALARRSVEPVRLLFLGSSTTFGVGATSIGARYVDRFVARTRAEFPVAGQRDAAVRDLQRSADHPAPAPGVQGINGAAGGSTAATYLSDAHAYGVGIVQPTCVVHMIGSNDSVAQVPVATYRAQVEAAIDRIDAVVDDPPCHVLLQPVRRYQVGVEAWNAYRDALREVASSRPRVTFVDVGGAFEARDALGADPEDLIGPDAVHPTDRGHALIAETLFVALGLTPQGLGTGTAPDRADTDRDGISDRRELRTYVVRADVRPCTGRAVRRLRTGSLPFVADTDGDGLSDGRELRGYRLDDGRVVRSDPADADTDGDRASDRRESVSRNGDPLTCARRRPTG</sequence>
<dbReference type="InterPro" id="IPR051532">
    <property type="entry name" value="Ester_Hydrolysis_Enzymes"/>
</dbReference>
<evidence type="ECO:0000256" key="3">
    <source>
        <dbReference type="ARBA" id="ARBA00022729"/>
    </source>
</evidence>
<gene>
    <name evidence="7" type="ORF">F4692_003888</name>
</gene>
<dbReference type="SUPFAM" id="SSF52266">
    <property type="entry name" value="SGNH hydrolase"/>
    <property type="match status" value="1"/>
</dbReference>
<dbReference type="GO" id="GO:0004622">
    <property type="term" value="F:phosphatidylcholine lysophospholipase activity"/>
    <property type="evidence" value="ECO:0007669"/>
    <property type="project" value="TreeGrafter"/>
</dbReference>
<accession>A0A7Y9H6C4</accession>
<feature type="region of interest" description="Disordered" evidence="5">
    <location>
        <begin position="382"/>
        <end position="424"/>
    </location>
</feature>
<dbReference type="RefSeq" id="WP_179621374.1">
    <property type="nucleotide sequence ID" value="NZ_JACCBW010000006.1"/>
</dbReference>
<evidence type="ECO:0000256" key="4">
    <source>
        <dbReference type="ARBA" id="ARBA00022837"/>
    </source>
</evidence>
<dbReference type="Pfam" id="PF13472">
    <property type="entry name" value="Lipase_GDSL_2"/>
    <property type="match status" value="1"/>
</dbReference>
<evidence type="ECO:0000256" key="1">
    <source>
        <dbReference type="ARBA" id="ARBA00004613"/>
    </source>
</evidence>
<dbReference type="CDD" id="cd00229">
    <property type="entry name" value="SGNH_hydrolase"/>
    <property type="match status" value="1"/>
</dbReference>
<evidence type="ECO:0000256" key="2">
    <source>
        <dbReference type="ARBA" id="ARBA00022525"/>
    </source>
</evidence>
<feature type="domain" description="SGNH hydrolase-type esterase" evidence="6">
    <location>
        <begin position="99"/>
        <end position="296"/>
    </location>
</feature>
<keyword evidence="8" id="KW-1185">Reference proteome</keyword>
<dbReference type="InterPro" id="IPR059100">
    <property type="entry name" value="TSP3_bac"/>
</dbReference>
<dbReference type="Pfam" id="PF18884">
    <property type="entry name" value="TSP3_bac"/>
    <property type="match status" value="2"/>
</dbReference>
<dbReference type="PANTHER" id="PTHR30383:SF5">
    <property type="entry name" value="SGNH HYDROLASE-TYPE ESTERASE DOMAIN-CONTAINING PROTEIN"/>
    <property type="match status" value="1"/>
</dbReference>
<keyword evidence="2" id="KW-0964">Secreted</keyword>
<evidence type="ECO:0000256" key="5">
    <source>
        <dbReference type="SAM" id="MobiDB-lite"/>
    </source>
</evidence>
<keyword evidence="3" id="KW-0732">Signal</keyword>
<dbReference type="PANTHER" id="PTHR30383">
    <property type="entry name" value="THIOESTERASE 1/PROTEASE 1/LYSOPHOSPHOLIPASE L1"/>
    <property type="match status" value="1"/>
</dbReference>
<feature type="compositionally biased region" description="Basic and acidic residues" evidence="5">
    <location>
        <begin position="382"/>
        <end position="408"/>
    </location>
</feature>
<dbReference type="Gene3D" id="3.40.50.1110">
    <property type="entry name" value="SGNH hydrolase"/>
    <property type="match status" value="1"/>
</dbReference>
<comment type="caution">
    <text evidence="7">The sequence shown here is derived from an EMBL/GenBank/DDBJ whole genome shotgun (WGS) entry which is preliminary data.</text>
</comment>
<reference evidence="7 8" key="1">
    <citation type="submission" date="2020-07" db="EMBL/GenBank/DDBJ databases">
        <authorList>
            <person name="Partida-Martinez L."/>
            <person name="Huntemann M."/>
            <person name="Clum A."/>
            <person name="Wang J."/>
            <person name="Palaniappan K."/>
            <person name="Ritter S."/>
            <person name="Chen I.-M."/>
            <person name="Stamatis D."/>
            <person name="Reddy T."/>
            <person name="O'Malley R."/>
            <person name="Daum C."/>
            <person name="Shapiro N."/>
            <person name="Ivanova N."/>
            <person name="Kyrpides N."/>
            <person name="Woyke T."/>
        </authorList>
    </citation>
    <scope>NUCLEOTIDE SEQUENCE [LARGE SCALE GENOMIC DNA]</scope>
    <source>
        <strain evidence="7 8">AT2.17</strain>
    </source>
</reference>
<dbReference type="AlphaFoldDB" id="A0A7Y9H6C4"/>
<name>A0A7Y9H6C4_9ACTN</name>
<comment type="subcellular location">
    <subcellularLocation>
        <location evidence="1">Secreted</location>
    </subcellularLocation>
</comment>
<evidence type="ECO:0000313" key="7">
    <source>
        <dbReference type="EMBL" id="NYE38737.1"/>
    </source>
</evidence>
<keyword evidence="4" id="KW-0106">Calcium</keyword>
<dbReference type="Proteomes" id="UP000549911">
    <property type="component" value="Unassembled WGS sequence"/>
</dbReference>
<evidence type="ECO:0000313" key="8">
    <source>
        <dbReference type="Proteomes" id="UP000549911"/>
    </source>
</evidence>
<dbReference type="EMBL" id="JACCBW010000006">
    <property type="protein sequence ID" value="NYE38737.1"/>
    <property type="molecule type" value="Genomic_DNA"/>
</dbReference>
<dbReference type="InterPro" id="IPR036514">
    <property type="entry name" value="SGNH_hydro_sf"/>
</dbReference>